<proteinExistence type="predicted"/>
<sequence length="99" mass="11783">MNNKELKKSLEKERKKQREDVIKINTFIRLDKSSASEIDKQIEQTYLSLQKNIKFVCTNKDLMNSMLDELDYIVYASKLYGGKHVMEELDNRYKNKLMS</sequence>
<dbReference type="EMBL" id="BK032561">
    <property type="protein sequence ID" value="DAF47913.1"/>
    <property type="molecule type" value="Genomic_DNA"/>
</dbReference>
<protein>
    <submittedName>
        <fullName evidence="1">Uncharacterized protein</fullName>
    </submittedName>
</protein>
<reference evidence="1" key="1">
    <citation type="journal article" date="2021" name="Proc. Natl. Acad. Sci. U.S.A.">
        <title>A Catalog of Tens of Thousands of Viruses from Human Metagenomes Reveals Hidden Associations with Chronic Diseases.</title>
        <authorList>
            <person name="Tisza M.J."/>
            <person name="Buck C.B."/>
        </authorList>
    </citation>
    <scope>NUCLEOTIDE SEQUENCE</scope>
    <source>
        <strain evidence="1">Ct0D87</strain>
    </source>
</reference>
<organism evidence="1">
    <name type="scientific">Siphoviridae sp. ct0D87</name>
    <dbReference type="NCBI Taxonomy" id="2827760"/>
    <lineage>
        <taxon>Viruses</taxon>
        <taxon>Duplodnaviria</taxon>
        <taxon>Heunggongvirae</taxon>
        <taxon>Uroviricota</taxon>
        <taxon>Caudoviricetes</taxon>
    </lineage>
</organism>
<name>A0A8S5SAB5_9CAUD</name>
<accession>A0A8S5SAB5</accession>
<evidence type="ECO:0000313" key="1">
    <source>
        <dbReference type="EMBL" id="DAF47913.1"/>
    </source>
</evidence>